<dbReference type="GO" id="GO:0008194">
    <property type="term" value="F:UDP-glycosyltransferase activity"/>
    <property type="evidence" value="ECO:0007669"/>
    <property type="project" value="InterPro"/>
</dbReference>
<dbReference type="KEGG" id="sen:SACE_5894"/>
<reference evidence="1 2" key="1">
    <citation type="journal article" date="2007" name="Nat. Biotechnol.">
        <title>Complete genome sequence of the erythromycin-producing bacterium Saccharopolyspora erythraea NRRL23338.</title>
        <authorList>
            <person name="Oliynyk M."/>
            <person name="Samborskyy M."/>
            <person name="Lester J.B."/>
            <person name="Mironenko T."/>
            <person name="Scott N."/>
            <person name="Dickens S."/>
            <person name="Haydock S.F."/>
            <person name="Leadlay P.F."/>
        </authorList>
    </citation>
    <scope>NUCLEOTIDE SEQUENCE [LARGE SCALE GENOMIC DNA]</scope>
    <source>
        <strain evidence="2">ATCC 11635 / DSM 40517 / JCM 4748 / NBRC 13426 / NCIMB 8594 / NRRL 2338</strain>
    </source>
</reference>
<dbReference type="EMBL" id="AM420293">
    <property type="protein sequence ID" value="CAM05077.1"/>
    <property type="molecule type" value="Genomic_DNA"/>
</dbReference>
<gene>
    <name evidence="1" type="ordered locus">SACE_5894</name>
</gene>
<dbReference type="AlphaFoldDB" id="A4FM02"/>
<evidence type="ECO:0000313" key="1">
    <source>
        <dbReference type="EMBL" id="CAM05077.1"/>
    </source>
</evidence>
<dbReference type="eggNOG" id="COG1819">
    <property type="taxonomic scope" value="Bacteria"/>
</dbReference>
<keyword evidence="2" id="KW-1185">Reference proteome</keyword>
<dbReference type="SUPFAM" id="SSF53756">
    <property type="entry name" value="UDP-Glycosyltransferase/glycogen phosphorylase"/>
    <property type="match status" value="1"/>
</dbReference>
<organism evidence="1 2">
    <name type="scientific">Saccharopolyspora erythraea (strain ATCC 11635 / DSM 40517 / JCM 4748 / NBRC 13426 / NCIMB 8594 / NRRL 2338)</name>
    <dbReference type="NCBI Taxonomy" id="405948"/>
    <lineage>
        <taxon>Bacteria</taxon>
        <taxon>Bacillati</taxon>
        <taxon>Actinomycetota</taxon>
        <taxon>Actinomycetes</taxon>
        <taxon>Pseudonocardiales</taxon>
        <taxon>Pseudonocardiaceae</taxon>
        <taxon>Saccharopolyspora</taxon>
    </lineage>
</organism>
<proteinExistence type="predicted"/>
<name>A4FM02_SACEN</name>
<protein>
    <submittedName>
        <fullName evidence="1">Uncharacterized protein</fullName>
    </submittedName>
</protein>
<dbReference type="InterPro" id="IPR002213">
    <property type="entry name" value="UDP_glucos_trans"/>
</dbReference>
<dbReference type="HOGENOM" id="CLU_2481440_0_0_11"/>
<sequence>MIVMPLIGDQYDNAQRVADLGFGVRMSPYRFDSVALIDAIEKLLADDGLKQRLAEARDGIRRAPGGQVGGTLVSDLAASSAGSSEAS</sequence>
<dbReference type="Gene3D" id="3.40.50.2000">
    <property type="entry name" value="Glycogen Phosphorylase B"/>
    <property type="match status" value="1"/>
</dbReference>
<dbReference type="Pfam" id="PF00201">
    <property type="entry name" value="UDPGT"/>
    <property type="match status" value="1"/>
</dbReference>
<evidence type="ECO:0000313" key="2">
    <source>
        <dbReference type="Proteomes" id="UP000006728"/>
    </source>
</evidence>
<dbReference type="STRING" id="405948.SACE_5894"/>
<accession>A4FM02</accession>
<dbReference type="Proteomes" id="UP000006728">
    <property type="component" value="Chromosome"/>
</dbReference>